<dbReference type="PANTHER" id="PTHR34183:SF1">
    <property type="entry name" value="ENDOLYTIC PEPTIDOGLYCAN TRANSGLYCOSYLASE RLPA"/>
    <property type="match status" value="1"/>
</dbReference>
<dbReference type="SUPFAM" id="SSF50685">
    <property type="entry name" value="Barwin-like endoglucanases"/>
    <property type="match status" value="1"/>
</dbReference>
<dbReference type="OrthoDB" id="9779128at2"/>
<evidence type="ECO:0000256" key="1">
    <source>
        <dbReference type="ARBA" id="ARBA00023239"/>
    </source>
</evidence>
<proteinExistence type="inferred from homology"/>
<dbReference type="NCBIfam" id="TIGR00413">
    <property type="entry name" value="rlpA"/>
    <property type="match status" value="1"/>
</dbReference>
<evidence type="ECO:0000256" key="3">
    <source>
        <dbReference type="HAMAP-Rule" id="MF_02071"/>
    </source>
</evidence>
<dbReference type="Pfam" id="PF03330">
    <property type="entry name" value="DPBB_1"/>
    <property type="match status" value="1"/>
</dbReference>
<gene>
    <name evidence="3" type="primary">rlpA</name>
    <name evidence="6" type="ORF">MAMT_00783</name>
</gene>
<keyword evidence="1 3" id="KW-0456">Lyase</keyword>
<dbReference type="EMBL" id="CABFVA020000029">
    <property type="protein sequence ID" value="VVM05759.1"/>
    <property type="molecule type" value="Genomic_DNA"/>
</dbReference>
<keyword evidence="2 3" id="KW-0961">Cell wall biogenesis/degradation</keyword>
<dbReference type="CDD" id="cd22268">
    <property type="entry name" value="DPBB_RlpA-like"/>
    <property type="match status" value="1"/>
</dbReference>
<dbReference type="EC" id="4.2.2.-" evidence="3"/>
<dbReference type="Proteomes" id="UP000334923">
    <property type="component" value="Unassembled WGS sequence"/>
</dbReference>
<dbReference type="InterPro" id="IPR036908">
    <property type="entry name" value="RlpA-like_sf"/>
</dbReference>
<sequence>MAMFANPTSRAAVSRYGIGGFRFVSVALLLGSLVTHAKAKAPKTRPSPAVPTFRAKGIASWYDESRFTSTGERYRAREMTAAHPSLPFNTLVSVRNIKNGRIALVRINDRGPYKKGRIIDLSRAAAGRIGMLSDGVAPVELRIVPPSRKAFSFLHSPARGAANHGPVPF</sequence>
<dbReference type="GO" id="GO:0000270">
    <property type="term" value="P:peptidoglycan metabolic process"/>
    <property type="evidence" value="ECO:0007669"/>
    <property type="project" value="UniProtKB-UniRule"/>
</dbReference>
<evidence type="ECO:0000259" key="5">
    <source>
        <dbReference type="Pfam" id="PF03330"/>
    </source>
</evidence>
<accession>A0A5E6M9X1</accession>
<dbReference type="InterPro" id="IPR009009">
    <property type="entry name" value="RlpA-like_DPBB"/>
</dbReference>
<evidence type="ECO:0000256" key="4">
    <source>
        <dbReference type="RuleBase" id="RU003495"/>
    </source>
</evidence>
<protein>
    <recommendedName>
        <fullName evidence="3">Probable endolytic peptidoglycan transglycosylase RlpA</fullName>
        <ecNumber evidence="3">4.2.2.-</ecNumber>
    </recommendedName>
</protein>
<reference evidence="6 7" key="1">
    <citation type="submission" date="2019-09" db="EMBL/GenBank/DDBJ databases">
        <authorList>
            <person name="Cremers G."/>
        </authorList>
    </citation>
    <scope>NUCLEOTIDE SEQUENCE [LARGE SCALE GENOMIC DNA]</scope>
    <source>
        <strain evidence="6">4A</strain>
    </source>
</reference>
<dbReference type="GO" id="GO:0008932">
    <property type="term" value="F:lytic endotransglycosylase activity"/>
    <property type="evidence" value="ECO:0007669"/>
    <property type="project" value="UniProtKB-UniRule"/>
</dbReference>
<comment type="similarity">
    <text evidence="3 4">Belongs to the RlpA family.</text>
</comment>
<name>A0A5E6M9X1_9BACT</name>
<evidence type="ECO:0000313" key="7">
    <source>
        <dbReference type="Proteomes" id="UP000334923"/>
    </source>
</evidence>
<comment type="function">
    <text evidence="3">Lytic transglycosylase with a strong preference for naked glycan strands that lack stem peptides.</text>
</comment>
<dbReference type="PANTHER" id="PTHR34183">
    <property type="entry name" value="ENDOLYTIC PEPTIDOGLYCAN TRANSGLYCOSYLASE RLPA"/>
    <property type="match status" value="1"/>
</dbReference>
<dbReference type="InterPro" id="IPR034718">
    <property type="entry name" value="RlpA"/>
</dbReference>
<evidence type="ECO:0000256" key="2">
    <source>
        <dbReference type="ARBA" id="ARBA00023316"/>
    </source>
</evidence>
<organism evidence="6 7">
    <name type="scientific">Methylacidimicrobium tartarophylax</name>
    <dbReference type="NCBI Taxonomy" id="1041768"/>
    <lineage>
        <taxon>Bacteria</taxon>
        <taxon>Pseudomonadati</taxon>
        <taxon>Verrucomicrobiota</taxon>
        <taxon>Methylacidimicrobium</taxon>
    </lineage>
</organism>
<dbReference type="InterPro" id="IPR012997">
    <property type="entry name" value="RplA"/>
</dbReference>
<keyword evidence="7" id="KW-1185">Reference proteome</keyword>
<feature type="domain" description="RlpA-like protein double-psi beta-barrel" evidence="5">
    <location>
        <begin position="55"/>
        <end position="140"/>
    </location>
</feature>
<dbReference type="GO" id="GO:0071555">
    <property type="term" value="P:cell wall organization"/>
    <property type="evidence" value="ECO:0007669"/>
    <property type="project" value="UniProtKB-KW"/>
</dbReference>
<dbReference type="AlphaFoldDB" id="A0A5E6M9X1"/>
<evidence type="ECO:0000313" key="6">
    <source>
        <dbReference type="EMBL" id="VVM05759.1"/>
    </source>
</evidence>
<dbReference type="Gene3D" id="2.40.40.10">
    <property type="entry name" value="RlpA-like domain"/>
    <property type="match status" value="1"/>
</dbReference>
<dbReference type="HAMAP" id="MF_02071">
    <property type="entry name" value="RlpA"/>
    <property type="match status" value="1"/>
</dbReference>